<dbReference type="EMBL" id="RKRA01000001">
    <property type="protein sequence ID" value="RPF26796.1"/>
    <property type="molecule type" value="Genomic_DNA"/>
</dbReference>
<dbReference type="InterPro" id="IPR014229">
    <property type="entry name" value="Spore_YtfJ"/>
</dbReference>
<evidence type="ECO:0000313" key="2">
    <source>
        <dbReference type="Proteomes" id="UP000280726"/>
    </source>
</evidence>
<sequence length="118" mass="12056">MREESHLRTLAETLRDAPTVRRAFGEAHESDGATVIPVATVLGAGGLGYGSGGPDAGPAAGEGGGGGHALRVRPLGVYVIRAGEVTWQPVTDPSRVILGGQVVGALALLLLARALRRR</sequence>
<gene>
    <name evidence="1" type="ORF">EDD32_1253</name>
</gene>
<dbReference type="Pfam" id="PF09579">
    <property type="entry name" value="Spore_YtfJ"/>
    <property type="match status" value="1"/>
</dbReference>
<dbReference type="Proteomes" id="UP000280726">
    <property type="component" value="Unassembled WGS sequence"/>
</dbReference>
<dbReference type="RefSeq" id="WP_123915899.1">
    <property type="nucleotide sequence ID" value="NZ_RKRA01000001.1"/>
</dbReference>
<keyword evidence="2" id="KW-1185">Reference proteome</keyword>
<dbReference type="AlphaFoldDB" id="A0A3N4Z4X7"/>
<organism evidence="1 2">
    <name type="scientific">Georgenia muralis</name>
    <dbReference type="NCBI Taxonomy" id="154117"/>
    <lineage>
        <taxon>Bacteria</taxon>
        <taxon>Bacillati</taxon>
        <taxon>Actinomycetota</taxon>
        <taxon>Actinomycetes</taxon>
        <taxon>Micrococcales</taxon>
        <taxon>Bogoriellaceae</taxon>
        <taxon>Georgenia</taxon>
    </lineage>
</organism>
<reference evidence="1 2" key="1">
    <citation type="submission" date="2018-11" db="EMBL/GenBank/DDBJ databases">
        <title>Sequencing the genomes of 1000 actinobacteria strains.</title>
        <authorList>
            <person name="Klenk H.-P."/>
        </authorList>
    </citation>
    <scope>NUCLEOTIDE SEQUENCE [LARGE SCALE GENOMIC DNA]</scope>
    <source>
        <strain evidence="1 2">DSM 14418</strain>
    </source>
</reference>
<evidence type="ECO:0000313" key="1">
    <source>
        <dbReference type="EMBL" id="RPF26796.1"/>
    </source>
</evidence>
<protein>
    <submittedName>
        <fullName evidence="1">Sporulation protein YtfJ</fullName>
    </submittedName>
</protein>
<accession>A0A3N4Z4X7</accession>
<comment type="caution">
    <text evidence="1">The sequence shown here is derived from an EMBL/GenBank/DDBJ whole genome shotgun (WGS) entry which is preliminary data.</text>
</comment>
<name>A0A3N4Z4X7_9MICO</name>
<dbReference type="OrthoDB" id="3830295at2"/>
<proteinExistence type="predicted"/>